<dbReference type="Pfam" id="PF00899">
    <property type="entry name" value="ThiF"/>
    <property type="match status" value="1"/>
</dbReference>
<dbReference type="EMBL" id="CP065938">
    <property type="protein sequence ID" value="UWX05854.1"/>
    <property type="molecule type" value="Genomic_DNA"/>
</dbReference>
<gene>
    <name evidence="3" type="primary">thiF</name>
    <name evidence="3" type="ORF">JBF11_00550</name>
</gene>
<keyword evidence="3" id="KW-0548">Nucleotidyltransferase</keyword>
<dbReference type="PANTHER" id="PTHR43267:SF3">
    <property type="entry name" value="THIF PROTEIN"/>
    <property type="match status" value="1"/>
</dbReference>
<dbReference type="Proteomes" id="UP001058120">
    <property type="component" value="Chromosome"/>
</dbReference>
<dbReference type="RefSeq" id="WP_334315445.1">
    <property type="nucleotide sequence ID" value="NZ_CP065938.1"/>
</dbReference>
<accession>A0ABY5Y0Z0</accession>
<dbReference type="InterPro" id="IPR012729">
    <property type="entry name" value="ThiF_fam2"/>
</dbReference>
<protein>
    <submittedName>
        <fullName evidence="3">Sulfur carrier protein ThiS adenylyltransferase ThiF</fullName>
    </submittedName>
</protein>
<keyword evidence="1" id="KW-0472">Membrane</keyword>
<keyword evidence="4" id="KW-1185">Reference proteome</keyword>
<feature type="domain" description="THIF-type NAD/FAD binding fold" evidence="2">
    <location>
        <begin position="14"/>
        <end position="205"/>
    </location>
</feature>
<keyword evidence="1" id="KW-1133">Transmembrane helix</keyword>
<reference evidence="3" key="1">
    <citation type="submission" date="2020-12" db="EMBL/GenBank/DDBJ databases">
        <title>Taurinivorans muris gen. nov., sp. nov., fundamental and realized metabolic niche of a ubiquitous sulfidogenic bacterium in the murine intestine.</title>
        <authorList>
            <person name="Ye H."/>
            <person name="Hanson B.T."/>
            <person name="Loy A."/>
        </authorList>
    </citation>
    <scope>NUCLEOTIDE SEQUENCE</scope>
    <source>
        <strain evidence="3">LT0009</strain>
    </source>
</reference>
<name>A0ABY5Y0Z0_9BACT</name>
<dbReference type="NCBIfam" id="TIGR02354">
    <property type="entry name" value="thiF_fam2"/>
    <property type="match status" value="1"/>
</dbReference>
<organism evidence="3 4">
    <name type="scientific">Taurinivorans muris</name>
    <dbReference type="NCBI Taxonomy" id="2787751"/>
    <lineage>
        <taxon>Bacteria</taxon>
        <taxon>Pseudomonadati</taxon>
        <taxon>Thermodesulfobacteriota</taxon>
        <taxon>Desulfovibrionia</taxon>
        <taxon>Desulfovibrionales</taxon>
        <taxon>Desulfovibrionaceae</taxon>
        <taxon>Taurinivorans</taxon>
    </lineage>
</organism>
<evidence type="ECO:0000313" key="3">
    <source>
        <dbReference type="EMBL" id="UWX05854.1"/>
    </source>
</evidence>
<dbReference type="InterPro" id="IPR045886">
    <property type="entry name" value="ThiF/MoeB/HesA"/>
</dbReference>
<keyword evidence="1" id="KW-0812">Transmembrane</keyword>
<keyword evidence="3" id="KW-0808">Transferase</keyword>
<evidence type="ECO:0000313" key="4">
    <source>
        <dbReference type="Proteomes" id="UP001058120"/>
    </source>
</evidence>
<dbReference type="NCBIfam" id="NF006395">
    <property type="entry name" value="PRK08644.1"/>
    <property type="match status" value="1"/>
</dbReference>
<dbReference type="SUPFAM" id="SSF69572">
    <property type="entry name" value="Activating enzymes of the ubiquitin-like proteins"/>
    <property type="match status" value="1"/>
</dbReference>
<evidence type="ECO:0000256" key="1">
    <source>
        <dbReference type="SAM" id="Phobius"/>
    </source>
</evidence>
<dbReference type="GO" id="GO:0016779">
    <property type="term" value="F:nucleotidyltransferase activity"/>
    <property type="evidence" value="ECO:0007669"/>
    <property type="project" value="UniProtKB-KW"/>
</dbReference>
<dbReference type="Gene3D" id="3.40.50.720">
    <property type="entry name" value="NAD(P)-binding Rossmann-like Domain"/>
    <property type="match status" value="1"/>
</dbReference>
<dbReference type="InterPro" id="IPR035985">
    <property type="entry name" value="Ubiquitin-activating_enz"/>
</dbReference>
<proteinExistence type="predicted"/>
<feature type="transmembrane region" description="Helical" evidence="1">
    <location>
        <begin position="21"/>
        <end position="44"/>
    </location>
</feature>
<sequence length="208" mass="23099">MDKKQYCFVQEKRHGKEKQALFANAHVGIAGLGGLGSHVAVMLARLGVGTLTLVDFDCVDETNIHRQHYDLADIGKPKTQALHEQLMRFNPFAAYRCRQEKVVPENIKDLFGQCSIVCEAFDRVEEKVMLVENVLCRLPAVYIVGGNGMADTKSANLMKVRKAMDRYYVCGDGVSDVADSCLFAPRVALCAAMQATQIMRLILNEKSL</sequence>
<evidence type="ECO:0000259" key="2">
    <source>
        <dbReference type="Pfam" id="PF00899"/>
    </source>
</evidence>
<dbReference type="InterPro" id="IPR000594">
    <property type="entry name" value="ThiF_NAD_FAD-bd"/>
</dbReference>
<dbReference type="PANTHER" id="PTHR43267">
    <property type="entry name" value="TRNA THREONYLCARBAMOYLADENOSINE DEHYDRATASE"/>
    <property type="match status" value="1"/>
</dbReference>